<dbReference type="Proteomes" id="UP000825799">
    <property type="component" value="Chromosome"/>
</dbReference>
<reference evidence="1 2" key="1">
    <citation type="submission" date="2021-08" db="EMBL/GenBank/DDBJ databases">
        <title>Devosia salina sp. nov., isolated from the South China Sea sediment.</title>
        <authorList>
            <person name="Zhou Z."/>
        </authorList>
    </citation>
    <scope>NUCLEOTIDE SEQUENCE [LARGE SCALE GENOMIC DNA]</scope>
    <source>
        <strain evidence="1 2">SCS-3</strain>
    </source>
</reference>
<gene>
    <name evidence="1" type="ORF">K1X15_03065</name>
</gene>
<organism evidence="1 2">
    <name type="scientific">Devosia salina</name>
    <dbReference type="NCBI Taxonomy" id="2860336"/>
    <lineage>
        <taxon>Bacteria</taxon>
        <taxon>Pseudomonadati</taxon>
        <taxon>Pseudomonadota</taxon>
        <taxon>Alphaproteobacteria</taxon>
        <taxon>Hyphomicrobiales</taxon>
        <taxon>Devosiaceae</taxon>
        <taxon>Devosia</taxon>
    </lineage>
</organism>
<dbReference type="RefSeq" id="WP_220306027.1">
    <property type="nucleotide sequence ID" value="NZ_CP080590.1"/>
</dbReference>
<accession>A0ABX8WLL0</accession>
<evidence type="ECO:0000313" key="2">
    <source>
        <dbReference type="Proteomes" id="UP000825799"/>
    </source>
</evidence>
<proteinExistence type="predicted"/>
<dbReference type="EMBL" id="CP080590">
    <property type="protein sequence ID" value="QYO77572.1"/>
    <property type="molecule type" value="Genomic_DNA"/>
</dbReference>
<sequence>MLTNIIDHRRRPYRWAAITAIVEATSHDNSVPDADQATRGEHDTVYDEMPVGSLAEAIAWADSFPGQTTLYLYDLGDGVA</sequence>
<name>A0ABX8WLL0_9HYPH</name>
<keyword evidence="2" id="KW-1185">Reference proteome</keyword>
<protein>
    <submittedName>
        <fullName evidence="1">Uncharacterized protein</fullName>
    </submittedName>
</protein>
<evidence type="ECO:0000313" key="1">
    <source>
        <dbReference type="EMBL" id="QYO77572.1"/>
    </source>
</evidence>